<accession>C6A1X4</accession>
<proteinExistence type="predicted"/>
<organism evidence="1 2">
    <name type="scientific">Thermococcus sibiricus (strain DSM 12597 / MM 739)</name>
    <dbReference type="NCBI Taxonomy" id="604354"/>
    <lineage>
        <taxon>Archaea</taxon>
        <taxon>Methanobacteriati</taxon>
        <taxon>Methanobacteriota</taxon>
        <taxon>Thermococci</taxon>
        <taxon>Thermococcales</taxon>
        <taxon>Thermococcaceae</taxon>
        <taxon>Thermococcus</taxon>
    </lineage>
</organism>
<evidence type="ECO:0000313" key="2">
    <source>
        <dbReference type="Proteomes" id="UP000009079"/>
    </source>
</evidence>
<dbReference type="HOGENOM" id="CLU_1933376_0_0_2"/>
<name>C6A1X4_THESM</name>
<dbReference type="KEGG" id="tsi:TSIB_0554"/>
<dbReference type="Proteomes" id="UP000009079">
    <property type="component" value="Chromosome"/>
</dbReference>
<evidence type="ECO:0000313" key="1">
    <source>
        <dbReference type="EMBL" id="ACS89619.1"/>
    </source>
</evidence>
<protein>
    <submittedName>
        <fullName evidence="1">Uncharacterized protein</fullName>
    </submittedName>
</protein>
<dbReference type="AlphaFoldDB" id="C6A1X4"/>
<keyword evidence="2" id="KW-1185">Reference proteome</keyword>
<reference evidence="1 2" key="1">
    <citation type="journal article" date="2009" name="Appl. Environ. Microbiol.">
        <title>Metabolic versatility and indigenous origin of the archaeon Thermococcus sibiricus, isolated from a siberian oil reservoir, as revealed by genome analysis.</title>
        <authorList>
            <person name="Mardanov A.V."/>
            <person name="Ravin N.V."/>
            <person name="Svetlitchnyi V.A."/>
            <person name="Beletsky A.V."/>
            <person name="Miroshnichenko M.L."/>
            <person name="Bonch-Osmolovskaya E.A."/>
            <person name="Skryabin K.G."/>
        </authorList>
    </citation>
    <scope>NUCLEOTIDE SEQUENCE [LARGE SCALE GENOMIC DNA]</scope>
    <source>
        <strain evidence="2">DSM 12597 / MM 739</strain>
    </source>
</reference>
<dbReference type="EMBL" id="CP001463">
    <property type="protein sequence ID" value="ACS89619.1"/>
    <property type="molecule type" value="Genomic_DNA"/>
</dbReference>
<sequence>MEGMSMKIIVWYVMESKTLRYIIAENIQITRRNNIDLIELPNGASSVISSGRIRTNARTEDVLIELCLAGVGEVVLLREAGIDRIAFIYDDFELDRVFTEVPELRTIGLENKDIDPVEPTPQKSSSPIEH</sequence>
<gene>
    <name evidence="1" type="ordered locus">TSIB_0554</name>
</gene>